<organism evidence="3 4">
    <name type="scientific">Eleusine coracana subsp. coracana</name>
    <dbReference type="NCBI Taxonomy" id="191504"/>
    <lineage>
        <taxon>Eukaryota</taxon>
        <taxon>Viridiplantae</taxon>
        <taxon>Streptophyta</taxon>
        <taxon>Embryophyta</taxon>
        <taxon>Tracheophyta</taxon>
        <taxon>Spermatophyta</taxon>
        <taxon>Magnoliopsida</taxon>
        <taxon>Liliopsida</taxon>
        <taxon>Poales</taxon>
        <taxon>Poaceae</taxon>
        <taxon>PACMAD clade</taxon>
        <taxon>Chloridoideae</taxon>
        <taxon>Cynodonteae</taxon>
        <taxon>Eleusininae</taxon>
        <taxon>Eleusine</taxon>
    </lineage>
</organism>
<dbReference type="InterPro" id="IPR050898">
    <property type="entry name" value="Plant_acyltransferase"/>
</dbReference>
<proteinExistence type="inferred from homology"/>
<dbReference type="Gene3D" id="3.30.559.10">
    <property type="entry name" value="Chloramphenicol acetyltransferase-like domain"/>
    <property type="match status" value="2"/>
</dbReference>
<evidence type="ECO:0000256" key="2">
    <source>
        <dbReference type="ARBA" id="ARBA00022679"/>
    </source>
</evidence>
<evidence type="ECO:0000256" key="1">
    <source>
        <dbReference type="ARBA" id="ARBA00009861"/>
    </source>
</evidence>
<dbReference type="InterPro" id="IPR023213">
    <property type="entry name" value="CAT-like_dom_sf"/>
</dbReference>
<dbReference type="Pfam" id="PF02458">
    <property type="entry name" value="Transferase"/>
    <property type="match status" value="2"/>
</dbReference>
<sequence length="396" mass="42373">MTTTLAFAVRRKEPVLVRPAAATPTETKHLSDLDNQVFIRKHVASVFFYRGGVRDDGADPAAVIRRALGEALVPYYPLAGRLREVVESRRLVVDCSGEGVVFVEADADVRLVELEAAGLRPPYPCVDQLLFNNVIEPNNGPLLLIQKHDDALPPSSLLMQAPPPPPPGGDSSGTMVTRTFTFGPLQIAAIKASLSGDTATTFEALTAALWRARTAALRLRPEEETSVLFTFNLRGVRKLGLPAGYYGNAIVIAAARAAAGELLDGSSSSLAHAVALVKEAKDAVRSDPLALQEWARLVTPNNHAAFLVSDTRCVGFHRMDFGWGAPVCGGRAEARHVVSSFLELKINGSSVVAVPVLLPPAAMDRFAAEVETMMLMLSTTPVPVKHASPPVPQARL</sequence>
<reference evidence="3" key="2">
    <citation type="submission" date="2021-12" db="EMBL/GenBank/DDBJ databases">
        <title>Resequencing data analysis of finger millet.</title>
        <authorList>
            <person name="Hatakeyama M."/>
            <person name="Aluri S."/>
            <person name="Balachadran M.T."/>
            <person name="Sivarajan S.R."/>
            <person name="Poveda L."/>
            <person name="Shimizu-Inatsugi R."/>
            <person name="Schlapbach R."/>
            <person name="Sreeman S.M."/>
            <person name="Shimizu K.K."/>
        </authorList>
    </citation>
    <scope>NUCLEOTIDE SEQUENCE</scope>
</reference>
<evidence type="ECO:0000313" key="3">
    <source>
        <dbReference type="EMBL" id="GJN25515.1"/>
    </source>
</evidence>
<evidence type="ECO:0000313" key="4">
    <source>
        <dbReference type="Proteomes" id="UP001054889"/>
    </source>
</evidence>
<name>A0AAV5ETJ3_ELECO</name>
<dbReference type="GO" id="GO:0016747">
    <property type="term" value="F:acyltransferase activity, transferring groups other than amino-acyl groups"/>
    <property type="evidence" value="ECO:0007669"/>
    <property type="project" value="UniProtKB-ARBA"/>
</dbReference>
<gene>
    <name evidence="3" type="primary">gb13353</name>
    <name evidence="3" type="ORF">PR202_gb13353</name>
</gene>
<comment type="similarity">
    <text evidence="1">Belongs to the plant acyltransferase family.</text>
</comment>
<reference evidence="3" key="1">
    <citation type="journal article" date="2018" name="DNA Res.">
        <title>Multiple hybrid de novo genome assembly of finger millet, an orphan allotetraploid crop.</title>
        <authorList>
            <person name="Hatakeyama M."/>
            <person name="Aluri S."/>
            <person name="Balachadran M.T."/>
            <person name="Sivarajan S.R."/>
            <person name="Patrignani A."/>
            <person name="Gruter S."/>
            <person name="Poveda L."/>
            <person name="Shimizu-Inatsugi R."/>
            <person name="Baeten J."/>
            <person name="Francoijs K.J."/>
            <person name="Nataraja K.N."/>
            <person name="Reddy Y.A.N."/>
            <person name="Phadnis S."/>
            <person name="Ravikumar R.L."/>
            <person name="Schlapbach R."/>
            <person name="Sreeman S.M."/>
            <person name="Shimizu K.K."/>
        </authorList>
    </citation>
    <scope>NUCLEOTIDE SEQUENCE</scope>
</reference>
<comment type="caution">
    <text evidence="3">The sequence shown here is derived from an EMBL/GenBank/DDBJ whole genome shotgun (WGS) entry which is preliminary data.</text>
</comment>
<keyword evidence="4" id="KW-1185">Reference proteome</keyword>
<dbReference type="AlphaFoldDB" id="A0AAV5ETJ3"/>
<dbReference type="Proteomes" id="UP001054889">
    <property type="component" value="Unassembled WGS sequence"/>
</dbReference>
<dbReference type="EMBL" id="BQKI01000078">
    <property type="protein sequence ID" value="GJN25515.1"/>
    <property type="molecule type" value="Genomic_DNA"/>
</dbReference>
<accession>A0AAV5ETJ3</accession>
<dbReference type="PANTHER" id="PTHR31147">
    <property type="entry name" value="ACYL TRANSFERASE 4"/>
    <property type="match status" value="1"/>
</dbReference>
<keyword evidence="2" id="KW-0808">Transferase</keyword>
<dbReference type="PANTHER" id="PTHR31147:SF66">
    <property type="entry name" value="OS05G0315700 PROTEIN"/>
    <property type="match status" value="1"/>
</dbReference>
<protein>
    <submittedName>
        <fullName evidence="3">Uncharacterized protein</fullName>
    </submittedName>
</protein>